<dbReference type="Gene3D" id="3.40.1580.10">
    <property type="entry name" value="SMI1/KNR4-like"/>
    <property type="match status" value="1"/>
</dbReference>
<dbReference type="InterPro" id="IPR018958">
    <property type="entry name" value="Knr4/Smi1-like_dom"/>
</dbReference>
<accession>A0A250E9L7</accession>
<protein>
    <recommendedName>
        <fullName evidence="2">Knr4/Smi1-like domain-containing protein</fullName>
    </recommendedName>
</protein>
<proteinExistence type="predicted"/>
<dbReference type="Pfam" id="PF09346">
    <property type="entry name" value="SMI1_KNR4"/>
    <property type="match status" value="1"/>
</dbReference>
<evidence type="ECO:0000313" key="3">
    <source>
        <dbReference type="EMBL" id="ATA68406.1"/>
    </source>
</evidence>
<dbReference type="SUPFAM" id="SSF160631">
    <property type="entry name" value="SMI1/KNR4-like"/>
    <property type="match status" value="1"/>
</dbReference>
<evidence type="ECO:0000313" key="4">
    <source>
        <dbReference type="Proteomes" id="UP000242855"/>
    </source>
</evidence>
<feature type="domain" description="Knr4/Smi1-like" evidence="2">
    <location>
        <begin position="37"/>
        <end position="134"/>
    </location>
</feature>
<dbReference type="GeneID" id="96781551"/>
<organism evidence="3 4">
    <name type="scientific">Capnocytophaga cynodegmi</name>
    <dbReference type="NCBI Taxonomy" id="28189"/>
    <lineage>
        <taxon>Bacteria</taxon>
        <taxon>Pseudomonadati</taxon>
        <taxon>Bacteroidota</taxon>
        <taxon>Flavobacteriia</taxon>
        <taxon>Flavobacteriales</taxon>
        <taxon>Flavobacteriaceae</taxon>
        <taxon>Capnocytophaga</taxon>
    </lineage>
</organism>
<gene>
    <name evidence="3" type="ORF">CGC48_07050</name>
</gene>
<feature type="compositionally biased region" description="Basic and acidic residues" evidence="1">
    <location>
        <begin position="52"/>
        <end position="62"/>
    </location>
</feature>
<evidence type="ECO:0000259" key="2">
    <source>
        <dbReference type="Pfam" id="PF09346"/>
    </source>
</evidence>
<dbReference type="Proteomes" id="UP000242855">
    <property type="component" value="Chromosome"/>
</dbReference>
<dbReference type="AlphaFoldDB" id="A0A250E9L7"/>
<name>A0A250E9L7_9FLAO</name>
<dbReference type="RefSeq" id="WP_098029020.1">
    <property type="nucleotide sequence ID" value="NZ_CP022378.1"/>
</dbReference>
<feature type="region of interest" description="Disordered" evidence="1">
    <location>
        <begin position="52"/>
        <end position="71"/>
    </location>
</feature>
<dbReference type="KEGG" id="ccyn:CGC48_07050"/>
<evidence type="ECO:0000256" key="1">
    <source>
        <dbReference type="SAM" id="MobiDB-lite"/>
    </source>
</evidence>
<dbReference type="InterPro" id="IPR037883">
    <property type="entry name" value="Knr4/Smi1-like_sf"/>
</dbReference>
<sequence length="148" mass="17812">MNKKNLKIPYNYFELISKNQNNKHSAQTDQYGFELDTELNILYETEEEILEESRELPEHFPPEEAEEYADEEKVNEYDLGYITDFSKILTFGMDGAGCQFCMDFSENENEPRIIFWDDRDLRWRIIADNLENFFVLFKDEPYSYHSKE</sequence>
<dbReference type="EMBL" id="CP022378">
    <property type="protein sequence ID" value="ATA68406.1"/>
    <property type="molecule type" value="Genomic_DNA"/>
</dbReference>
<reference evidence="3 4" key="1">
    <citation type="journal article" date="2017" name="Genome Announc.">
        <title>Twelve Complete Reference Genomes of Clinical Isolates in the Capnocytophaga Genus.</title>
        <authorList>
            <person name="Villarma A."/>
            <person name="Gulvik C.A."/>
            <person name="Rowe L.A."/>
            <person name="Sheth M."/>
            <person name="Juieng P."/>
            <person name="Nicholson A.C."/>
            <person name="Loparev V.N."/>
            <person name="McQuiston J.R."/>
        </authorList>
    </citation>
    <scope>NUCLEOTIDE SEQUENCE [LARGE SCALE GENOMIC DNA]</scope>
    <source>
        <strain evidence="3 4">G7591</strain>
    </source>
</reference>